<dbReference type="OrthoDB" id="24581at2759"/>
<keyword evidence="2" id="KW-0808">Transferase</keyword>
<dbReference type="EMBL" id="ML220124">
    <property type="protein sequence ID" value="TGZ80486.1"/>
    <property type="molecule type" value="Genomic_DNA"/>
</dbReference>
<accession>A0A4S2MVG1</accession>
<dbReference type="STRING" id="341454.A0A4S2MVG1"/>
<evidence type="ECO:0000256" key="4">
    <source>
        <dbReference type="ARBA" id="ARBA00022857"/>
    </source>
</evidence>
<evidence type="ECO:0000256" key="3">
    <source>
        <dbReference type="ARBA" id="ARBA00022777"/>
    </source>
</evidence>
<organism evidence="6 7">
    <name type="scientific">Ascodesmis nigricans</name>
    <dbReference type="NCBI Taxonomy" id="341454"/>
    <lineage>
        <taxon>Eukaryota</taxon>
        <taxon>Fungi</taxon>
        <taxon>Dikarya</taxon>
        <taxon>Ascomycota</taxon>
        <taxon>Pezizomycotina</taxon>
        <taxon>Pezizomycetes</taxon>
        <taxon>Pezizales</taxon>
        <taxon>Ascodesmidaceae</taxon>
        <taxon>Ascodesmis</taxon>
    </lineage>
</organism>
<dbReference type="PANTHER" id="PTHR20275:SF11">
    <property type="entry name" value="KINASE, PUTATIVE (AFU_ORTHOLOGUE AFUA_5G12870)-RELATED"/>
    <property type="match status" value="1"/>
</dbReference>
<dbReference type="Pfam" id="PF20143">
    <property type="entry name" value="NAD_kinase_C"/>
    <property type="match status" value="1"/>
</dbReference>
<sequence length="349" mass="38995">MSIQMHVKSILIVTKAYEKSMITYTAVIARFLLAKGYIVYVESHLETDGMFDAPKIIADAEDSEQARKHLRYWTPELCSKRPHLIDFVITLGGDGTVLYASWLFQRVAPPTLSFSLGSLGFLTKFDFDHHEQTLTRAFNEGVTIGLRLRFEGTVMRSIPTTSPIRDLCDEILTPESPSSPPTHHRGESFIILNEIVVDRGPNPTLSTTELYGDNMFLTSIAADGVCIATPTGSTAYSLAAGGSLVHPELPAMLVSVICAHSLTFRPLILPDSMVLRIGVPYNARTSSWVSFDGRMRTELKQGDYVSIIASRFPFPIIQCKRDNMDWFDSLRRTMNWGARAGQKPFDHKM</sequence>
<keyword evidence="5" id="KW-0520">NAD</keyword>
<keyword evidence="4" id="KW-0521">NADP</keyword>
<dbReference type="InterPro" id="IPR016064">
    <property type="entry name" value="NAD/diacylglycerol_kinase_sf"/>
</dbReference>
<dbReference type="GO" id="GO:0019674">
    <property type="term" value="P:NAD+ metabolic process"/>
    <property type="evidence" value="ECO:0007669"/>
    <property type="project" value="InterPro"/>
</dbReference>
<proteinExistence type="inferred from homology"/>
<evidence type="ECO:0000313" key="6">
    <source>
        <dbReference type="EMBL" id="TGZ80486.1"/>
    </source>
</evidence>
<name>A0A4S2MVG1_9PEZI</name>
<evidence type="ECO:0000256" key="1">
    <source>
        <dbReference type="ARBA" id="ARBA00010995"/>
    </source>
</evidence>
<keyword evidence="7" id="KW-1185">Reference proteome</keyword>
<comment type="similarity">
    <text evidence="1">Belongs to the NAD kinase family.</text>
</comment>
<dbReference type="Pfam" id="PF01513">
    <property type="entry name" value="NAD_kinase"/>
    <property type="match status" value="1"/>
</dbReference>
<keyword evidence="3 6" id="KW-0418">Kinase</keyword>
<protein>
    <submittedName>
        <fullName evidence="6">Putative NAD kinase</fullName>
    </submittedName>
</protein>
<evidence type="ECO:0000313" key="7">
    <source>
        <dbReference type="Proteomes" id="UP000298138"/>
    </source>
</evidence>
<dbReference type="InterPro" id="IPR017438">
    <property type="entry name" value="ATP-NAD_kinase_N"/>
</dbReference>
<dbReference type="PANTHER" id="PTHR20275">
    <property type="entry name" value="NAD KINASE"/>
    <property type="match status" value="1"/>
</dbReference>
<evidence type="ECO:0000256" key="2">
    <source>
        <dbReference type="ARBA" id="ARBA00022679"/>
    </source>
</evidence>
<dbReference type="Gene3D" id="2.60.200.30">
    <property type="entry name" value="Probable inorganic polyphosphate/atp-NAD kinase, domain 2"/>
    <property type="match status" value="1"/>
</dbReference>
<dbReference type="InParanoid" id="A0A4S2MVG1"/>
<dbReference type="SUPFAM" id="SSF111331">
    <property type="entry name" value="NAD kinase/diacylglycerol kinase-like"/>
    <property type="match status" value="1"/>
</dbReference>
<evidence type="ECO:0000256" key="5">
    <source>
        <dbReference type="ARBA" id="ARBA00023027"/>
    </source>
</evidence>
<dbReference type="AlphaFoldDB" id="A0A4S2MVG1"/>
<reference evidence="6 7" key="1">
    <citation type="submission" date="2019-04" db="EMBL/GenBank/DDBJ databases">
        <title>Comparative genomics and transcriptomics to analyze fruiting body development in filamentous ascomycetes.</title>
        <authorList>
            <consortium name="DOE Joint Genome Institute"/>
            <person name="Lutkenhaus R."/>
            <person name="Traeger S."/>
            <person name="Breuer J."/>
            <person name="Kuo A."/>
            <person name="Lipzen A."/>
            <person name="Pangilinan J."/>
            <person name="Dilworth D."/>
            <person name="Sandor L."/>
            <person name="Poggeler S."/>
            <person name="Barry K."/>
            <person name="Grigoriev I.V."/>
            <person name="Nowrousian M."/>
        </authorList>
    </citation>
    <scope>NUCLEOTIDE SEQUENCE [LARGE SCALE GENOMIC DNA]</scope>
    <source>
        <strain evidence="6 7">CBS 389.68</strain>
    </source>
</reference>
<dbReference type="InterPro" id="IPR017437">
    <property type="entry name" value="ATP-NAD_kinase_PpnK-typ_C"/>
</dbReference>
<dbReference type="HAMAP" id="MF_00361">
    <property type="entry name" value="NAD_kinase"/>
    <property type="match status" value="1"/>
</dbReference>
<dbReference type="GO" id="GO:0003951">
    <property type="term" value="F:NAD+ kinase activity"/>
    <property type="evidence" value="ECO:0007669"/>
    <property type="project" value="InterPro"/>
</dbReference>
<dbReference type="Gene3D" id="3.40.50.10330">
    <property type="entry name" value="Probable inorganic polyphosphate/atp-NAD kinase, domain 1"/>
    <property type="match status" value="1"/>
</dbReference>
<dbReference type="GO" id="GO:0006741">
    <property type="term" value="P:NADP+ biosynthetic process"/>
    <property type="evidence" value="ECO:0007669"/>
    <property type="project" value="InterPro"/>
</dbReference>
<dbReference type="Proteomes" id="UP000298138">
    <property type="component" value="Unassembled WGS sequence"/>
</dbReference>
<dbReference type="InterPro" id="IPR002504">
    <property type="entry name" value="NADK"/>
</dbReference>
<gene>
    <name evidence="6" type="ORF">EX30DRAFT_372130</name>
</gene>